<accession>A0ACB6RDA9</accession>
<evidence type="ECO:0000313" key="2">
    <source>
        <dbReference type="Proteomes" id="UP000799755"/>
    </source>
</evidence>
<reference evidence="1" key="1">
    <citation type="journal article" date="2020" name="Stud. Mycol.">
        <title>101 Dothideomycetes genomes: a test case for predicting lifestyles and emergence of pathogens.</title>
        <authorList>
            <person name="Haridas S."/>
            <person name="Albert R."/>
            <person name="Binder M."/>
            <person name="Bloem J."/>
            <person name="Labutti K."/>
            <person name="Salamov A."/>
            <person name="Andreopoulos B."/>
            <person name="Baker S."/>
            <person name="Barry K."/>
            <person name="Bills G."/>
            <person name="Bluhm B."/>
            <person name="Cannon C."/>
            <person name="Castanera R."/>
            <person name="Culley D."/>
            <person name="Daum C."/>
            <person name="Ezra D."/>
            <person name="Gonzalez J."/>
            <person name="Henrissat B."/>
            <person name="Kuo A."/>
            <person name="Liang C."/>
            <person name="Lipzen A."/>
            <person name="Lutzoni F."/>
            <person name="Magnuson J."/>
            <person name="Mondo S."/>
            <person name="Nolan M."/>
            <person name="Ohm R."/>
            <person name="Pangilinan J."/>
            <person name="Park H.-J."/>
            <person name="Ramirez L."/>
            <person name="Alfaro M."/>
            <person name="Sun H."/>
            <person name="Tritt A."/>
            <person name="Yoshinaga Y."/>
            <person name="Zwiers L.-H."/>
            <person name="Turgeon B."/>
            <person name="Goodwin S."/>
            <person name="Spatafora J."/>
            <person name="Crous P."/>
            <person name="Grigoriev I."/>
        </authorList>
    </citation>
    <scope>NUCLEOTIDE SEQUENCE</scope>
    <source>
        <strain evidence="1">ATCC 200398</strain>
    </source>
</reference>
<keyword evidence="2" id="KW-1185">Reference proteome</keyword>
<sequence>MKIELKLSYQDASRYTTESTTSIQNKFAGPSDCFNSQPRRGLTLTLACRCHCMRKRPKASNQVLELDAHPGFRKRKCRLGTGATEHPPLCLTKLKSACQWLLSDVEGWIRGIGYPMTERDDTGLERAVFMLWEAKRAKRASQGTSSILTFPALFASPNLPISTSLINDHHVRSSPLYLLFASTQRSSIMLELHQNLSYLEVVPNGNNGVCPGED</sequence>
<name>A0ACB6RDA9_9PLEO</name>
<proteinExistence type="predicted"/>
<protein>
    <submittedName>
        <fullName evidence="1">Uncharacterized protein</fullName>
    </submittedName>
</protein>
<comment type="caution">
    <text evidence="1">The sequence shown here is derived from an EMBL/GenBank/DDBJ whole genome shotgun (WGS) entry which is preliminary data.</text>
</comment>
<gene>
    <name evidence="1" type="ORF">BDR25DRAFT_349554</name>
</gene>
<evidence type="ECO:0000313" key="1">
    <source>
        <dbReference type="EMBL" id="KAF2476466.1"/>
    </source>
</evidence>
<dbReference type="Proteomes" id="UP000799755">
    <property type="component" value="Unassembled WGS sequence"/>
</dbReference>
<organism evidence="1 2">
    <name type="scientific">Lindgomyces ingoldianus</name>
    <dbReference type="NCBI Taxonomy" id="673940"/>
    <lineage>
        <taxon>Eukaryota</taxon>
        <taxon>Fungi</taxon>
        <taxon>Dikarya</taxon>
        <taxon>Ascomycota</taxon>
        <taxon>Pezizomycotina</taxon>
        <taxon>Dothideomycetes</taxon>
        <taxon>Pleosporomycetidae</taxon>
        <taxon>Pleosporales</taxon>
        <taxon>Lindgomycetaceae</taxon>
        <taxon>Lindgomyces</taxon>
    </lineage>
</organism>
<dbReference type="EMBL" id="MU003494">
    <property type="protein sequence ID" value="KAF2476466.1"/>
    <property type="molecule type" value="Genomic_DNA"/>
</dbReference>